<feature type="compositionally biased region" description="Low complexity" evidence="3">
    <location>
        <begin position="552"/>
        <end position="566"/>
    </location>
</feature>
<gene>
    <name evidence="6" type="ORF">CVIRNUC_006260</name>
</gene>
<feature type="region of interest" description="Disordered" evidence="3">
    <location>
        <begin position="1"/>
        <end position="74"/>
    </location>
</feature>
<evidence type="ECO:0000256" key="2">
    <source>
        <dbReference type="ARBA" id="ARBA00081001"/>
    </source>
</evidence>
<evidence type="ECO:0000313" key="7">
    <source>
        <dbReference type="Proteomes" id="UP001314263"/>
    </source>
</evidence>
<dbReference type="Pfam" id="PF22675">
    <property type="entry name" value="KH-I_KHDC4-BBP"/>
    <property type="match status" value="1"/>
</dbReference>
<feature type="region of interest" description="Disordered" evidence="3">
    <location>
        <begin position="379"/>
        <end position="618"/>
    </location>
</feature>
<feature type="compositionally biased region" description="Pro residues" evidence="3">
    <location>
        <begin position="463"/>
        <end position="478"/>
    </location>
</feature>
<feature type="compositionally biased region" description="Low complexity" evidence="3">
    <location>
        <begin position="379"/>
        <end position="390"/>
    </location>
</feature>
<dbReference type="EMBL" id="CAUYUE010000008">
    <property type="protein sequence ID" value="CAK0783065.1"/>
    <property type="molecule type" value="Genomic_DNA"/>
</dbReference>
<feature type="region of interest" description="Disordered" evidence="3">
    <location>
        <begin position="217"/>
        <end position="268"/>
    </location>
</feature>
<dbReference type="InterPro" id="IPR031121">
    <property type="entry name" value="RIK/BLOM7"/>
</dbReference>
<protein>
    <recommendedName>
        <fullName evidence="1">Protein RIK</fullName>
    </recommendedName>
    <alternativeName>
        <fullName evidence="2">Rough sheath 2-interacting KH domain protein</fullName>
    </alternativeName>
</protein>
<evidence type="ECO:0000256" key="1">
    <source>
        <dbReference type="ARBA" id="ARBA00070402"/>
    </source>
</evidence>
<dbReference type="InterPro" id="IPR056149">
    <property type="entry name" value="PRP5/DDX46/KHDC4_KH"/>
</dbReference>
<dbReference type="Proteomes" id="UP001314263">
    <property type="component" value="Unassembled WGS sequence"/>
</dbReference>
<dbReference type="InterPro" id="IPR055256">
    <property type="entry name" value="KH_1_KHDC4/BBP-like"/>
</dbReference>
<feature type="compositionally biased region" description="Polar residues" evidence="3">
    <location>
        <begin position="45"/>
        <end position="62"/>
    </location>
</feature>
<dbReference type="InterPro" id="IPR036612">
    <property type="entry name" value="KH_dom_type_1_sf"/>
</dbReference>
<accession>A0AAV1IAK8</accession>
<dbReference type="FunFam" id="3.30.1370.10:FF:000037">
    <property type="entry name" value="KH domain protein"/>
    <property type="match status" value="1"/>
</dbReference>
<evidence type="ECO:0000256" key="3">
    <source>
        <dbReference type="SAM" id="MobiDB-lite"/>
    </source>
</evidence>
<reference evidence="6 7" key="1">
    <citation type="submission" date="2023-10" db="EMBL/GenBank/DDBJ databases">
        <authorList>
            <person name="Maclean D."/>
            <person name="Macfadyen A."/>
        </authorList>
    </citation>
    <scope>NUCLEOTIDE SEQUENCE [LARGE SCALE GENOMIC DNA]</scope>
</reference>
<name>A0AAV1IAK8_9CHLO</name>
<feature type="compositionally biased region" description="Pro residues" evidence="3">
    <location>
        <begin position="391"/>
        <end position="439"/>
    </location>
</feature>
<keyword evidence="7" id="KW-1185">Reference proteome</keyword>
<evidence type="ECO:0000313" key="6">
    <source>
        <dbReference type="EMBL" id="CAK0783065.1"/>
    </source>
</evidence>
<feature type="domain" description="ATP-dependent RNA helicase PRP5/DDX46/KHDC4 KH" evidence="5">
    <location>
        <begin position="125"/>
        <end position="214"/>
    </location>
</feature>
<feature type="compositionally biased region" description="Low complexity" evidence="3">
    <location>
        <begin position="25"/>
        <end position="40"/>
    </location>
</feature>
<feature type="compositionally biased region" description="Pro residues" evidence="3">
    <location>
        <begin position="567"/>
        <end position="577"/>
    </location>
</feature>
<evidence type="ECO:0000259" key="4">
    <source>
        <dbReference type="Pfam" id="PF22675"/>
    </source>
</evidence>
<evidence type="ECO:0000259" key="5">
    <source>
        <dbReference type="Pfam" id="PF23469"/>
    </source>
</evidence>
<feature type="compositionally biased region" description="Low complexity" evidence="3">
    <location>
        <begin position="64"/>
        <end position="74"/>
    </location>
</feature>
<dbReference type="GO" id="GO:0005634">
    <property type="term" value="C:nucleus"/>
    <property type="evidence" value="ECO:0007669"/>
    <property type="project" value="InterPro"/>
</dbReference>
<dbReference type="AlphaFoldDB" id="A0AAV1IAK8"/>
<feature type="domain" description="KHDC4/BBP-like KH-domain type I" evidence="4">
    <location>
        <begin position="301"/>
        <end position="368"/>
    </location>
</feature>
<dbReference type="PANTHER" id="PTHR15744:SF0">
    <property type="entry name" value="KH HOMOLOGY DOMAIN-CONTAINING PROTEIN 4"/>
    <property type="match status" value="1"/>
</dbReference>
<sequence length="618" mass="64772">MADRKRRKWDVAAPQGIPLRGNRAGIGSSSSSTPSAPAGGLITAQGMQSLPSPAQQAASPLTTPSPGAPAKPAAPLDRDTIARAQLGAAAIVAKLNQELAAQGKLPPGKVISFAKPGEDQVATVFRDVYINDAPPEMRHHMTKRPTQDDVARRTGTQVVTRGRYMAPGAPFTDVDKPLHLHITPGACSSEDEAEQRRCIEMAASQLRLVLEGQRLPRGSVYQPPSKLGAGGPPQGFQQPGALSINPYSAPQPGVPAGPPGTGGQPLGSYLQAPYRQQLQQPAAPAIPGVQSTSLYLGFEAAPDFNVAQRLKGPNGSYMQHIATETGANITLRGRGSGIQESDALHIYISSGIPKSFSEAAKLAQNLIDTVKSEHDKQFPYYQPPAAARPPFYAPPPGQPMQRPQYPPASYPPPGGPMQYPPPIAPGPMPGGPYRPPPGSGAPYQGSYGGPPQRPQYPQGPQQYGPPPSAPGNFAPPPQQAYLPPQAYPPPDRAASQPGGPPGGPAGADPALPGETAAQQEQRRRRFREFKEEKPVSAVLQPPPYYAPPSDFQQPQQQPMQHMHMGPPQAPMGPPPPKFNGGFGMAPPPPRQPQNAAGVTPGSAAAGGLGGLVDYGDDD</sequence>
<dbReference type="SUPFAM" id="SSF54791">
    <property type="entry name" value="Eukaryotic type KH-domain (KH-domain type I)"/>
    <property type="match status" value="1"/>
</dbReference>
<dbReference type="PANTHER" id="PTHR15744">
    <property type="entry name" value="BLOM7"/>
    <property type="match status" value="1"/>
</dbReference>
<organism evidence="6 7">
    <name type="scientific">Coccomyxa viridis</name>
    <dbReference type="NCBI Taxonomy" id="1274662"/>
    <lineage>
        <taxon>Eukaryota</taxon>
        <taxon>Viridiplantae</taxon>
        <taxon>Chlorophyta</taxon>
        <taxon>core chlorophytes</taxon>
        <taxon>Trebouxiophyceae</taxon>
        <taxon>Trebouxiophyceae incertae sedis</taxon>
        <taxon>Coccomyxaceae</taxon>
        <taxon>Coccomyxa</taxon>
    </lineage>
</organism>
<dbReference type="Gene3D" id="3.30.1370.10">
    <property type="entry name" value="K Homology domain, type 1"/>
    <property type="match status" value="1"/>
</dbReference>
<comment type="caution">
    <text evidence="6">The sequence shown here is derived from an EMBL/GenBank/DDBJ whole genome shotgun (WGS) entry which is preliminary data.</text>
</comment>
<dbReference type="Pfam" id="PF23469">
    <property type="entry name" value="KH_12"/>
    <property type="match status" value="1"/>
</dbReference>
<proteinExistence type="predicted"/>
<dbReference type="GO" id="GO:0003723">
    <property type="term" value="F:RNA binding"/>
    <property type="evidence" value="ECO:0007669"/>
    <property type="project" value="InterPro"/>
</dbReference>